<dbReference type="SMART" id="SM00257">
    <property type="entry name" value="LysM"/>
    <property type="match status" value="1"/>
</dbReference>
<dbReference type="CDD" id="cd00118">
    <property type="entry name" value="LysM"/>
    <property type="match status" value="1"/>
</dbReference>
<dbReference type="EMBL" id="JAVNWW010000001">
    <property type="protein sequence ID" value="MDU0808465.1"/>
    <property type="molecule type" value="Genomic_DNA"/>
</dbReference>
<dbReference type="InterPro" id="IPR016047">
    <property type="entry name" value="M23ase_b-sheet_dom"/>
</dbReference>
<dbReference type="Gene3D" id="3.10.350.10">
    <property type="entry name" value="LysM domain"/>
    <property type="match status" value="1"/>
</dbReference>
<organism evidence="3 4">
    <name type="scientific">Aquirufa regiilacus</name>
    <dbReference type="NCBI Taxonomy" id="3024868"/>
    <lineage>
        <taxon>Bacteria</taxon>
        <taxon>Pseudomonadati</taxon>
        <taxon>Bacteroidota</taxon>
        <taxon>Cytophagia</taxon>
        <taxon>Cytophagales</taxon>
        <taxon>Flectobacillaceae</taxon>
        <taxon>Aquirufa</taxon>
    </lineage>
</organism>
<dbReference type="InterPro" id="IPR011055">
    <property type="entry name" value="Dup_hybrid_motif"/>
</dbReference>
<comment type="caution">
    <text evidence="3">The sequence shown here is derived from an EMBL/GenBank/DDBJ whole genome shotgun (WGS) entry which is preliminary data.</text>
</comment>
<dbReference type="Pfam" id="PF01476">
    <property type="entry name" value="LysM"/>
    <property type="match status" value="1"/>
</dbReference>
<accession>A0ABU3TRH8</accession>
<reference evidence="3 4" key="1">
    <citation type="submission" date="2023-09" db="EMBL/GenBank/DDBJ databases">
        <title>Aquirufa genomes.</title>
        <authorList>
            <person name="Pitt A."/>
        </authorList>
    </citation>
    <scope>NUCLEOTIDE SEQUENCE [LARGE SCALE GENOMIC DNA]</scope>
    <source>
        <strain evidence="3 4">LEOWEIH-7C</strain>
    </source>
</reference>
<sequence length="370" mass="41108">MHISKIILGICLVFATLSTYAQEKKLFKKNTKIESKPSSSLYQDKSAKKDDLDDLPPLTFRTESESTATAIQGSEMQERKYEPLKIINPTISNFDTTSIDEGEALVVEIEEENAPVGSEDFVSVASYYSIWDTKSIDPYDINAKEFDEPVDLELYNLPAGRNWAQPLAVVKQTSPFGPRWGRLHAGVDLDLETGNPIYAPFDGIVRVVNYDGGGYGKYMVLRHYNGLETLFGHMSKQGLEPGTFVKAGDEIGLGGNTGRSTGSHLHFETRFEGNPFNPNQVYNFGTGEPLSDHLLITAQTFNIRALSLRNEYGSAGEKIRSRRKVWTKVRSGDSLYSIAQRAGISASKLARLNGLKMSSTIRAGRRLRIH</sequence>
<dbReference type="Proteomes" id="UP001249959">
    <property type="component" value="Unassembled WGS sequence"/>
</dbReference>
<dbReference type="PANTHER" id="PTHR21666:SF270">
    <property type="entry name" value="MUREIN HYDROLASE ACTIVATOR ENVC"/>
    <property type="match status" value="1"/>
</dbReference>
<dbReference type="PROSITE" id="PS51782">
    <property type="entry name" value="LYSM"/>
    <property type="match status" value="1"/>
</dbReference>
<evidence type="ECO:0000259" key="2">
    <source>
        <dbReference type="PROSITE" id="PS51782"/>
    </source>
</evidence>
<dbReference type="InterPro" id="IPR018392">
    <property type="entry name" value="LysM"/>
</dbReference>
<evidence type="ECO:0000256" key="1">
    <source>
        <dbReference type="SAM" id="MobiDB-lite"/>
    </source>
</evidence>
<protein>
    <submittedName>
        <fullName evidence="3">Peptidoglycan DD-metalloendopeptidase family protein</fullName>
    </submittedName>
</protein>
<evidence type="ECO:0000313" key="3">
    <source>
        <dbReference type="EMBL" id="MDU0808465.1"/>
    </source>
</evidence>
<dbReference type="SUPFAM" id="SSF51261">
    <property type="entry name" value="Duplicated hybrid motif"/>
    <property type="match status" value="1"/>
</dbReference>
<evidence type="ECO:0000313" key="4">
    <source>
        <dbReference type="Proteomes" id="UP001249959"/>
    </source>
</evidence>
<gene>
    <name evidence="3" type="ORF">PQG45_05380</name>
</gene>
<dbReference type="InterPro" id="IPR036779">
    <property type="entry name" value="LysM_dom_sf"/>
</dbReference>
<dbReference type="PANTHER" id="PTHR21666">
    <property type="entry name" value="PEPTIDASE-RELATED"/>
    <property type="match status" value="1"/>
</dbReference>
<dbReference type="RefSeq" id="WP_316070404.1">
    <property type="nucleotide sequence ID" value="NZ_JAVNWW010000001.1"/>
</dbReference>
<feature type="domain" description="LysM" evidence="2">
    <location>
        <begin position="325"/>
        <end position="369"/>
    </location>
</feature>
<name>A0ABU3TRH8_9BACT</name>
<dbReference type="Pfam" id="PF01551">
    <property type="entry name" value="Peptidase_M23"/>
    <property type="match status" value="1"/>
</dbReference>
<keyword evidence="4" id="KW-1185">Reference proteome</keyword>
<dbReference type="SUPFAM" id="SSF54106">
    <property type="entry name" value="LysM domain"/>
    <property type="match status" value="1"/>
</dbReference>
<proteinExistence type="predicted"/>
<dbReference type="Gene3D" id="2.70.70.10">
    <property type="entry name" value="Glucose Permease (Domain IIA)"/>
    <property type="match status" value="1"/>
</dbReference>
<dbReference type="InterPro" id="IPR050570">
    <property type="entry name" value="Cell_wall_metabolism_enzyme"/>
</dbReference>
<dbReference type="CDD" id="cd12797">
    <property type="entry name" value="M23_peptidase"/>
    <property type="match status" value="1"/>
</dbReference>
<feature type="region of interest" description="Disordered" evidence="1">
    <location>
        <begin position="38"/>
        <end position="59"/>
    </location>
</feature>